<comment type="caution">
    <text evidence="1">The sequence shown here is derived from an EMBL/GenBank/DDBJ whole genome shotgun (WGS) entry which is preliminary data.</text>
</comment>
<gene>
    <name evidence="1" type="ORF">N177_1895</name>
</gene>
<organism evidence="1 2">
    <name type="scientific">Lutibaculum baratangense AMV1</name>
    <dbReference type="NCBI Taxonomy" id="631454"/>
    <lineage>
        <taxon>Bacteria</taxon>
        <taxon>Pseudomonadati</taxon>
        <taxon>Pseudomonadota</taxon>
        <taxon>Alphaproteobacteria</taxon>
        <taxon>Hyphomicrobiales</taxon>
        <taxon>Tepidamorphaceae</taxon>
        <taxon>Lutibaculum</taxon>
    </lineage>
</organism>
<protein>
    <submittedName>
        <fullName evidence="1">Asp/Glu racemase</fullName>
    </submittedName>
</protein>
<dbReference type="OrthoDB" id="6836758at2"/>
<dbReference type="Proteomes" id="UP000017819">
    <property type="component" value="Unassembled WGS sequence"/>
</dbReference>
<evidence type="ECO:0000313" key="2">
    <source>
        <dbReference type="Proteomes" id="UP000017819"/>
    </source>
</evidence>
<proteinExistence type="predicted"/>
<name>V4TGI8_9HYPH</name>
<dbReference type="AlphaFoldDB" id="V4TGI8"/>
<accession>V4TGI8</accession>
<keyword evidence="2" id="KW-1185">Reference proteome</keyword>
<dbReference type="RefSeq" id="WP_023432035.1">
    <property type="nucleotide sequence ID" value="NZ_AWXZ01000024.1"/>
</dbReference>
<dbReference type="EMBL" id="AWXZ01000024">
    <property type="protein sequence ID" value="ESR25223.1"/>
    <property type="molecule type" value="Genomic_DNA"/>
</dbReference>
<reference evidence="1 2" key="1">
    <citation type="journal article" date="2014" name="Genome Announc.">
        <title>Draft Genome Sequence of Lutibaculum baratangense Strain AMV1T, Isolated from a Mud Volcano in Andamans, India.</title>
        <authorList>
            <person name="Singh A."/>
            <person name="Sreenivas A."/>
            <person name="Sathyanarayana Reddy G."/>
            <person name="Pinnaka A.K."/>
            <person name="Shivaji S."/>
        </authorList>
    </citation>
    <scope>NUCLEOTIDE SEQUENCE [LARGE SCALE GENOMIC DNA]</scope>
    <source>
        <strain evidence="1 2">AMV1</strain>
    </source>
</reference>
<sequence length="161" mass="17674">MDDLTRVREALSDLVDAVDGDRCTLRVDDPSRGWSVQLPCLEILRNGIASLSQEGSINQRAAATVAWLDEHRQVLVQQDLENAVPEAPPALVKAYKVRAQMLGPLVDEAGSLAGWISVHFLDKRPDLNDRHARRMVDTIIAVRPLIGLTGDHGVVPRAQDS</sequence>
<dbReference type="STRING" id="631454.N177_1895"/>
<evidence type="ECO:0000313" key="1">
    <source>
        <dbReference type="EMBL" id="ESR25223.1"/>
    </source>
</evidence>